<accession>A0A2C7ABH9</accession>
<name>A0A2C7ABH9_9PROT</name>
<sequence length="71" mass="7656">MSFADATHAACTRCKFFDNHAAMATAEEGLCRYNPPVNQPSPEAHGLWPVVSSRDWCGHFSQDAMSGGVAD</sequence>
<evidence type="ECO:0000313" key="2">
    <source>
        <dbReference type="Proteomes" id="UP000223527"/>
    </source>
</evidence>
<dbReference type="RefSeq" id="WP_099095996.1">
    <property type="nucleotide sequence ID" value="NZ_PDNU01000025.1"/>
</dbReference>
<dbReference type="AlphaFoldDB" id="A0A2C7ABH9"/>
<organism evidence="1 2">
    <name type="scientific">Teichococcus rhizosphaerae</name>
    <dbReference type="NCBI Taxonomy" id="1335062"/>
    <lineage>
        <taxon>Bacteria</taxon>
        <taxon>Pseudomonadati</taxon>
        <taxon>Pseudomonadota</taxon>
        <taxon>Alphaproteobacteria</taxon>
        <taxon>Acetobacterales</taxon>
        <taxon>Roseomonadaceae</taxon>
        <taxon>Roseomonas</taxon>
    </lineage>
</organism>
<evidence type="ECO:0000313" key="1">
    <source>
        <dbReference type="EMBL" id="PHK94446.1"/>
    </source>
</evidence>
<dbReference type="Proteomes" id="UP000223527">
    <property type="component" value="Unassembled WGS sequence"/>
</dbReference>
<proteinExistence type="predicted"/>
<reference evidence="1 2" key="1">
    <citation type="submission" date="2017-10" db="EMBL/GenBank/DDBJ databases">
        <authorList>
            <person name="Banno H."/>
            <person name="Chua N.-H."/>
        </authorList>
    </citation>
    <scope>NUCLEOTIDE SEQUENCE [LARGE SCALE GENOMIC DNA]</scope>
    <source>
        <strain evidence="1 2">YW11</strain>
    </source>
</reference>
<protein>
    <submittedName>
        <fullName evidence="1">Uncharacterized protein</fullName>
    </submittedName>
</protein>
<keyword evidence="2" id="KW-1185">Reference proteome</keyword>
<gene>
    <name evidence="1" type="ORF">CR162_13215</name>
</gene>
<dbReference type="OrthoDB" id="290218at2"/>
<dbReference type="EMBL" id="PDNU01000025">
    <property type="protein sequence ID" value="PHK94446.1"/>
    <property type="molecule type" value="Genomic_DNA"/>
</dbReference>
<comment type="caution">
    <text evidence="1">The sequence shown here is derived from an EMBL/GenBank/DDBJ whole genome shotgun (WGS) entry which is preliminary data.</text>
</comment>